<dbReference type="AlphaFoldDB" id="A0A6H5IW48"/>
<evidence type="ECO:0000313" key="2">
    <source>
        <dbReference type="EMBL" id="CAB0041902.1"/>
    </source>
</evidence>
<reference evidence="2 3" key="1">
    <citation type="submission" date="2020-02" db="EMBL/GenBank/DDBJ databases">
        <authorList>
            <person name="Ferguson B K."/>
        </authorList>
    </citation>
    <scope>NUCLEOTIDE SEQUENCE [LARGE SCALE GENOMIC DNA]</scope>
</reference>
<sequence>MSYANRFPPNKNTRYRSSWGPSSSSPAYHEVKVPQPSDEEEKYAEIYQESLLSAQARQLVPLQEDLADWINKMLKRRRVDKLISRRRGSSPSALPSSSFIENRVKDLVSESNGIKHESKCCCCCDMKGEREKHLLPTAATSLTFLSRIVNETMRKTRSI</sequence>
<proteinExistence type="predicted"/>
<feature type="region of interest" description="Disordered" evidence="1">
    <location>
        <begin position="1"/>
        <end position="40"/>
    </location>
</feature>
<dbReference type="OrthoDB" id="206130at2759"/>
<evidence type="ECO:0000256" key="1">
    <source>
        <dbReference type="SAM" id="MobiDB-lite"/>
    </source>
</evidence>
<accession>A0A6H5IW48</accession>
<feature type="compositionally biased region" description="Low complexity" evidence="1">
    <location>
        <begin position="17"/>
        <end position="26"/>
    </location>
</feature>
<name>A0A6H5IW48_9HYME</name>
<keyword evidence="3" id="KW-1185">Reference proteome</keyword>
<evidence type="ECO:0000313" key="3">
    <source>
        <dbReference type="Proteomes" id="UP000479190"/>
    </source>
</evidence>
<protein>
    <submittedName>
        <fullName evidence="2">Uncharacterized protein</fullName>
    </submittedName>
</protein>
<dbReference type="EMBL" id="CADCXV010001139">
    <property type="protein sequence ID" value="CAB0041902.1"/>
    <property type="molecule type" value="Genomic_DNA"/>
</dbReference>
<dbReference type="Proteomes" id="UP000479190">
    <property type="component" value="Unassembled WGS sequence"/>
</dbReference>
<organism evidence="2 3">
    <name type="scientific">Trichogramma brassicae</name>
    <dbReference type="NCBI Taxonomy" id="86971"/>
    <lineage>
        <taxon>Eukaryota</taxon>
        <taxon>Metazoa</taxon>
        <taxon>Ecdysozoa</taxon>
        <taxon>Arthropoda</taxon>
        <taxon>Hexapoda</taxon>
        <taxon>Insecta</taxon>
        <taxon>Pterygota</taxon>
        <taxon>Neoptera</taxon>
        <taxon>Endopterygota</taxon>
        <taxon>Hymenoptera</taxon>
        <taxon>Apocrita</taxon>
        <taxon>Proctotrupomorpha</taxon>
        <taxon>Chalcidoidea</taxon>
        <taxon>Trichogrammatidae</taxon>
        <taxon>Trichogramma</taxon>
    </lineage>
</organism>
<gene>
    <name evidence="2" type="ORF">TBRA_LOCUS13546</name>
</gene>